<keyword evidence="3" id="KW-1185">Reference proteome</keyword>
<keyword evidence="1" id="KW-0472">Membrane</keyword>
<sequence length="81" mass="9507">MEMACVNDDWERHMVNPLLQDMNCGDDEYFNTQDVKCLEGVRNDNKVKKSMSKNVSYYSYFIIMLHNSLITLLTTFSSNKK</sequence>
<protein>
    <submittedName>
        <fullName evidence="2">CLUMA_CG013581, isoform A</fullName>
    </submittedName>
</protein>
<evidence type="ECO:0000313" key="3">
    <source>
        <dbReference type="Proteomes" id="UP000183832"/>
    </source>
</evidence>
<reference evidence="2 3" key="1">
    <citation type="submission" date="2015-04" db="EMBL/GenBank/DDBJ databases">
        <authorList>
            <person name="Syromyatnikov M.Y."/>
            <person name="Popov V.N."/>
        </authorList>
    </citation>
    <scope>NUCLEOTIDE SEQUENCE [LARGE SCALE GENOMIC DNA]</scope>
</reference>
<proteinExistence type="predicted"/>
<organism evidence="2 3">
    <name type="scientific">Clunio marinus</name>
    <dbReference type="NCBI Taxonomy" id="568069"/>
    <lineage>
        <taxon>Eukaryota</taxon>
        <taxon>Metazoa</taxon>
        <taxon>Ecdysozoa</taxon>
        <taxon>Arthropoda</taxon>
        <taxon>Hexapoda</taxon>
        <taxon>Insecta</taxon>
        <taxon>Pterygota</taxon>
        <taxon>Neoptera</taxon>
        <taxon>Endopterygota</taxon>
        <taxon>Diptera</taxon>
        <taxon>Nematocera</taxon>
        <taxon>Chironomoidea</taxon>
        <taxon>Chironomidae</taxon>
        <taxon>Clunio</taxon>
    </lineage>
</organism>
<accession>A0A1J1IL74</accession>
<gene>
    <name evidence="2" type="ORF">CLUMA_CG013581</name>
</gene>
<dbReference type="AlphaFoldDB" id="A0A1J1IL74"/>
<keyword evidence="1" id="KW-1133">Transmembrane helix</keyword>
<keyword evidence="1" id="KW-0812">Transmembrane</keyword>
<dbReference type="EMBL" id="CVRI01000054">
    <property type="protein sequence ID" value="CRL00308.1"/>
    <property type="molecule type" value="Genomic_DNA"/>
</dbReference>
<evidence type="ECO:0000313" key="2">
    <source>
        <dbReference type="EMBL" id="CRL00308.1"/>
    </source>
</evidence>
<dbReference type="Proteomes" id="UP000183832">
    <property type="component" value="Unassembled WGS sequence"/>
</dbReference>
<feature type="transmembrane region" description="Helical" evidence="1">
    <location>
        <begin position="57"/>
        <end position="76"/>
    </location>
</feature>
<name>A0A1J1IL74_9DIPT</name>
<evidence type="ECO:0000256" key="1">
    <source>
        <dbReference type="SAM" id="Phobius"/>
    </source>
</evidence>